<dbReference type="Proteomes" id="UP000000304">
    <property type="component" value="Chromosome X"/>
</dbReference>
<accession>B4R6P1</accession>
<reference evidence="2 3" key="1">
    <citation type="journal article" date="2007" name="Nature">
        <title>Evolution of genes and genomes on the Drosophila phylogeny.</title>
        <authorList>
            <consortium name="Drosophila 12 Genomes Consortium"/>
            <person name="Clark A.G."/>
            <person name="Eisen M.B."/>
            <person name="Smith D.R."/>
            <person name="Bergman C.M."/>
            <person name="Oliver B."/>
            <person name="Markow T.A."/>
            <person name="Kaufman T.C."/>
            <person name="Kellis M."/>
            <person name="Gelbart W."/>
            <person name="Iyer V.N."/>
            <person name="Pollard D.A."/>
            <person name="Sackton T.B."/>
            <person name="Larracuente A.M."/>
            <person name="Singh N.D."/>
            <person name="Abad J.P."/>
            <person name="Abt D.N."/>
            <person name="Adryan B."/>
            <person name="Aguade M."/>
            <person name="Akashi H."/>
            <person name="Anderson W.W."/>
            <person name="Aquadro C.F."/>
            <person name="Ardell D.H."/>
            <person name="Arguello R."/>
            <person name="Artieri C.G."/>
            <person name="Barbash D.A."/>
            <person name="Barker D."/>
            <person name="Barsanti P."/>
            <person name="Batterham P."/>
            <person name="Batzoglou S."/>
            <person name="Begun D."/>
            <person name="Bhutkar A."/>
            <person name="Blanco E."/>
            <person name="Bosak S.A."/>
            <person name="Bradley R.K."/>
            <person name="Brand A.D."/>
            <person name="Brent M.R."/>
            <person name="Brooks A.N."/>
            <person name="Brown R.H."/>
            <person name="Butlin R.K."/>
            <person name="Caggese C."/>
            <person name="Calvi B.R."/>
            <person name="Bernardo de Carvalho A."/>
            <person name="Caspi A."/>
            <person name="Castrezana S."/>
            <person name="Celniker S.E."/>
            <person name="Chang J.L."/>
            <person name="Chapple C."/>
            <person name="Chatterji S."/>
            <person name="Chinwalla A."/>
            <person name="Civetta A."/>
            <person name="Clifton S.W."/>
            <person name="Comeron J.M."/>
            <person name="Costello J.C."/>
            <person name="Coyne J.A."/>
            <person name="Daub J."/>
            <person name="David R.G."/>
            <person name="Delcher A.L."/>
            <person name="Delehaunty K."/>
            <person name="Do C.B."/>
            <person name="Ebling H."/>
            <person name="Edwards K."/>
            <person name="Eickbush T."/>
            <person name="Evans J.D."/>
            <person name="Filipski A."/>
            <person name="Findeiss S."/>
            <person name="Freyhult E."/>
            <person name="Fulton L."/>
            <person name="Fulton R."/>
            <person name="Garcia A.C."/>
            <person name="Gardiner A."/>
            <person name="Garfield D.A."/>
            <person name="Garvin B.E."/>
            <person name="Gibson G."/>
            <person name="Gilbert D."/>
            <person name="Gnerre S."/>
            <person name="Godfrey J."/>
            <person name="Good R."/>
            <person name="Gotea V."/>
            <person name="Gravely B."/>
            <person name="Greenberg A.J."/>
            <person name="Griffiths-Jones S."/>
            <person name="Gross S."/>
            <person name="Guigo R."/>
            <person name="Gustafson E.A."/>
            <person name="Haerty W."/>
            <person name="Hahn M.W."/>
            <person name="Halligan D.L."/>
            <person name="Halpern A.L."/>
            <person name="Halter G.M."/>
            <person name="Han M.V."/>
            <person name="Heger A."/>
            <person name="Hillier L."/>
            <person name="Hinrichs A.S."/>
            <person name="Holmes I."/>
            <person name="Hoskins R.A."/>
            <person name="Hubisz M.J."/>
            <person name="Hultmark D."/>
            <person name="Huntley M.A."/>
            <person name="Jaffe D.B."/>
            <person name="Jagadeeshan S."/>
            <person name="Jeck W.R."/>
            <person name="Johnson J."/>
            <person name="Jones C.D."/>
            <person name="Jordan W.C."/>
            <person name="Karpen G.H."/>
            <person name="Kataoka E."/>
            <person name="Keightley P.D."/>
            <person name="Kheradpour P."/>
            <person name="Kirkness E.F."/>
            <person name="Koerich L.B."/>
            <person name="Kristiansen K."/>
            <person name="Kudrna D."/>
            <person name="Kulathinal R.J."/>
            <person name="Kumar S."/>
            <person name="Kwok R."/>
            <person name="Lander E."/>
            <person name="Langley C.H."/>
            <person name="Lapoint R."/>
            <person name="Lazzaro B.P."/>
            <person name="Lee S.J."/>
            <person name="Levesque L."/>
            <person name="Li R."/>
            <person name="Lin C.F."/>
            <person name="Lin M.F."/>
            <person name="Lindblad-Toh K."/>
            <person name="Llopart A."/>
            <person name="Long M."/>
            <person name="Low L."/>
            <person name="Lozovsky E."/>
            <person name="Lu J."/>
            <person name="Luo M."/>
            <person name="Machado C.A."/>
            <person name="Makalowski W."/>
            <person name="Marzo M."/>
            <person name="Matsuda M."/>
            <person name="Matzkin L."/>
            <person name="McAllister B."/>
            <person name="McBride C.S."/>
            <person name="McKernan B."/>
            <person name="McKernan K."/>
            <person name="Mendez-Lago M."/>
            <person name="Minx P."/>
            <person name="Mollenhauer M.U."/>
            <person name="Montooth K."/>
            <person name="Mount S.M."/>
            <person name="Mu X."/>
            <person name="Myers E."/>
            <person name="Negre B."/>
            <person name="Newfeld S."/>
            <person name="Nielsen R."/>
            <person name="Noor M.A."/>
            <person name="O'Grady P."/>
            <person name="Pachter L."/>
            <person name="Papaceit M."/>
            <person name="Parisi M.J."/>
            <person name="Parisi M."/>
            <person name="Parts L."/>
            <person name="Pedersen J.S."/>
            <person name="Pesole G."/>
            <person name="Phillippy A.M."/>
            <person name="Ponting C.P."/>
            <person name="Pop M."/>
            <person name="Porcelli D."/>
            <person name="Powell J.R."/>
            <person name="Prohaska S."/>
            <person name="Pruitt K."/>
            <person name="Puig M."/>
            <person name="Quesneville H."/>
            <person name="Ram K.R."/>
            <person name="Rand D."/>
            <person name="Rasmussen M.D."/>
            <person name="Reed L.K."/>
            <person name="Reenan R."/>
            <person name="Reily A."/>
            <person name="Remington K.A."/>
            <person name="Rieger T.T."/>
            <person name="Ritchie M.G."/>
            <person name="Robin C."/>
            <person name="Rogers Y.H."/>
            <person name="Rohde C."/>
            <person name="Rozas J."/>
            <person name="Rubenfield M.J."/>
            <person name="Ruiz A."/>
            <person name="Russo S."/>
            <person name="Salzberg S.L."/>
            <person name="Sanchez-Gracia A."/>
            <person name="Saranga D.J."/>
            <person name="Sato H."/>
            <person name="Schaeffer S.W."/>
            <person name="Schatz M.C."/>
            <person name="Schlenke T."/>
            <person name="Schwartz R."/>
            <person name="Segarra C."/>
            <person name="Singh R.S."/>
            <person name="Sirot L."/>
            <person name="Sirota M."/>
            <person name="Sisneros N.B."/>
            <person name="Smith C.D."/>
            <person name="Smith T.F."/>
            <person name="Spieth J."/>
            <person name="Stage D.E."/>
            <person name="Stark A."/>
            <person name="Stephan W."/>
            <person name="Strausberg R.L."/>
            <person name="Strempel S."/>
            <person name="Sturgill D."/>
            <person name="Sutton G."/>
            <person name="Sutton G.G."/>
            <person name="Tao W."/>
            <person name="Teichmann S."/>
            <person name="Tobari Y.N."/>
            <person name="Tomimura Y."/>
            <person name="Tsolas J.M."/>
            <person name="Valente V.L."/>
            <person name="Venter E."/>
            <person name="Venter J.C."/>
            <person name="Vicario S."/>
            <person name="Vieira F.G."/>
            <person name="Vilella A.J."/>
            <person name="Villasante A."/>
            <person name="Walenz B."/>
            <person name="Wang J."/>
            <person name="Wasserman M."/>
            <person name="Watts T."/>
            <person name="Wilson D."/>
            <person name="Wilson R.K."/>
            <person name="Wing R.A."/>
            <person name="Wolfner M.F."/>
            <person name="Wong A."/>
            <person name="Wong G.K."/>
            <person name="Wu C.I."/>
            <person name="Wu G."/>
            <person name="Yamamoto D."/>
            <person name="Yang H.P."/>
            <person name="Yang S.P."/>
            <person name="Yorke J.A."/>
            <person name="Yoshida K."/>
            <person name="Zdobnov E."/>
            <person name="Zhang P."/>
            <person name="Zhang Y."/>
            <person name="Zimin A.V."/>
            <person name="Baldwin J."/>
            <person name="Abdouelleil A."/>
            <person name="Abdulkadir J."/>
            <person name="Abebe A."/>
            <person name="Abera B."/>
            <person name="Abreu J."/>
            <person name="Acer S.C."/>
            <person name="Aftuck L."/>
            <person name="Alexander A."/>
            <person name="An P."/>
            <person name="Anderson E."/>
            <person name="Anderson S."/>
            <person name="Arachi H."/>
            <person name="Azer M."/>
            <person name="Bachantsang P."/>
            <person name="Barry A."/>
            <person name="Bayul T."/>
            <person name="Berlin A."/>
            <person name="Bessette D."/>
            <person name="Bloom T."/>
            <person name="Blye J."/>
            <person name="Boguslavskiy L."/>
            <person name="Bonnet C."/>
            <person name="Boukhgalter B."/>
            <person name="Bourzgui I."/>
            <person name="Brown A."/>
            <person name="Cahill P."/>
            <person name="Channer S."/>
            <person name="Cheshatsang Y."/>
            <person name="Chuda L."/>
            <person name="Citroen M."/>
            <person name="Collymore A."/>
            <person name="Cooke P."/>
            <person name="Costello M."/>
            <person name="D'Aco K."/>
            <person name="Daza R."/>
            <person name="De Haan G."/>
            <person name="DeGray S."/>
            <person name="DeMaso C."/>
            <person name="Dhargay N."/>
            <person name="Dooley K."/>
            <person name="Dooley E."/>
            <person name="Doricent M."/>
            <person name="Dorje P."/>
            <person name="Dorjee K."/>
            <person name="Dupes A."/>
            <person name="Elong R."/>
            <person name="Falk J."/>
            <person name="Farina A."/>
            <person name="Faro S."/>
            <person name="Ferguson D."/>
            <person name="Fisher S."/>
            <person name="Foley C.D."/>
            <person name="Franke A."/>
            <person name="Friedrich D."/>
            <person name="Gadbois L."/>
            <person name="Gearin G."/>
            <person name="Gearin C.R."/>
            <person name="Giannoukos G."/>
            <person name="Goode T."/>
            <person name="Graham J."/>
            <person name="Grandbois E."/>
            <person name="Grewal S."/>
            <person name="Gyaltsen K."/>
            <person name="Hafez N."/>
            <person name="Hagos B."/>
            <person name="Hall J."/>
            <person name="Henson C."/>
            <person name="Hollinger A."/>
            <person name="Honan T."/>
            <person name="Huard M.D."/>
            <person name="Hughes L."/>
            <person name="Hurhula B."/>
            <person name="Husby M.E."/>
            <person name="Kamat A."/>
            <person name="Kanga B."/>
            <person name="Kashin S."/>
            <person name="Khazanovich D."/>
            <person name="Kisner P."/>
            <person name="Lance K."/>
            <person name="Lara M."/>
            <person name="Lee W."/>
            <person name="Lennon N."/>
            <person name="Letendre F."/>
            <person name="LeVine R."/>
            <person name="Lipovsky A."/>
            <person name="Liu X."/>
            <person name="Liu J."/>
            <person name="Liu S."/>
            <person name="Lokyitsang T."/>
            <person name="Lokyitsang Y."/>
            <person name="Lubonja R."/>
            <person name="Lui A."/>
            <person name="MacDonald P."/>
            <person name="Magnisalis V."/>
            <person name="Maru K."/>
            <person name="Matthews C."/>
            <person name="McCusker W."/>
            <person name="McDonough S."/>
            <person name="Mehta T."/>
            <person name="Meldrim J."/>
            <person name="Meneus L."/>
            <person name="Mihai O."/>
            <person name="Mihalev A."/>
            <person name="Mihova T."/>
            <person name="Mittelman R."/>
            <person name="Mlenga V."/>
            <person name="Montmayeur A."/>
            <person name="Mulrain L."/>
            <person name="Navidi A."/>
            <person name="Naylor J."/>
            <person name="Negash T."/>
            <person name="Nguyen T."/>
            <person name="Nguyen N."/>
            <person name="Nicol R."/>
            <person name="Norbu C."/>
            <person name="Norbu N."/>
            <person name="Novod N."/>
            <person name="O'Neill B."/>
            <person name="Osman S."/>
            <person name="Markiewicz E."/>
            <person name="Oyono O.L."/>
            <person name="Patti C."/>
            <person name="Phunkhang P."/>
            <person name="Pierre F."/>
            <person name="Priest M."/>
            <person name="Raghuraman S."/>
            <person name="Rege F."/>
            <person name="Reyes R."/>
            <person name="Rise C."/>
            <person name="Rogov P."/>
            <person name="Ross K."/>
            <person name="Ryan E."/>
            <person name="Settipalli S."/>
            <person name="Shea T."/>
            <person name="Sherpa N."/>
            <person name="Shi L."/>
            <person name="Shih D."/>
            <person name="Sparrow T."/>
            <person name="Spaulding J."/>
            <person name="Stalker J."/>
            <person name="Stange-Thomann N."/>
            <person name="Stavropoulos S."/>
            <person name="Stone C."/>
            <person name="Strader C."/>
            <person name="Tesfaye S."/>
            <person name="Thomson T."/>
            <person name="Thoulutsang Y."/>
            <person name="Thoulutsang D."/>
            <person name="Topham K."/>
            <person name="Topping I."/>
            <person name="Tsamla T."/>
            <person name="Vassiliev H."/>
            <person name="Vo A."/>
            <person name="Wangchuk T."/>
            <person name="Wangdi T."/>
            <person name="Weiand M."/>
            <person name="Wilkinson J."/>
            <person name="Wilson A."/>
            <person name="Yadav S."/>
            <person name="Young G."/>
            <person name="Yu Q."/>
            <person name="Zembek L."/>
            <person name="Zhong D."/>
            <person name="Zimmer A."/>
            <person name="Zwirko Z."/>
            <person name="Jaffe D.B."/>
            <person name="Alvarez P."/>
            <person name="Brockman W."/>
            <person name="Butler J."/>
            <person name="Chin C."/>
            <person name="Gnerre S."/>
            <person name="Grabherr M."/>
            <person name="Kleber M."/>
            <person name="Mauceli E."/>
            <person name="MacCallum I."/>
        </authorList>
    </citation>
    <scope>NUCLEOTIDE SEQUENCE [LARGE SCALE GENOMIC DNA]</scope>
    <source>
        <strain evidence="3">white501</strain>
    </source>
</reference>
<sequence length="138" mass="14965">MKELVSFHECETCAMLASVGRGFFGGCSPDTEVITQRTGPAGPGFEPLEPGTRSDFTASETTEDSAELRLRCGIPFQIAFSGDVVSPGIFHASLADVLHGKLTTRFGEGVREVGRWQSADKDMTNFTRLARKGQQRAH</sequence>
<evidence type="ECO:0000313" key="3">
    <source>
        <dbReference type="Proteomes" id="UP000000304"/>
    </source>
</evidence>
<evidence type="ECO:0000313" key="2">
    <source>
        <dbReference type="EMBL" id="EDX18240.1"/>
    </source>
</evidence>
<gene>
    <name evidence="2" type="primary">Dsim\GD15664</name>
    <name evidence="2" type="ORF">Dsim_GD15664</name>
</gene>
<feature type="region of interest" description="Disordered" evidence="1">
    <location>
        <begin position="36"/>
        <end position="60"/>
    </location>
</feature>
<dbReference type="EMBL" id="CM000366">
    <property type="protein sequence ID" value="EDX18240.1"/>
    <property type="molecule type" value="Genomic_DNA"/>
</dbReference>
<dbReference type="HOGENOM" id="CLU_1857393_0_0_1"/>
<keyword evidence="3" id="KW-1185">Reference proteome</keyword>
<protein>
    <submittedName>
        <fullName evidence="2">GD15664</fullName>
    </submittedName>
</protein>
<organism evidence="2 3">
    <name type="scientific">Drosophila simulans</name>
    <name type="common">Fruit fly</name>
    <dbReference type="NCBI Taxonomy" id="7240"/>
    <lineage>
        <taxon>Eukaryota</taxon>
        <taxon>Metazoa</taxon>
        <taxon>Ecdysozoa</taxon>
        <taxon>Arthropoda</taxon>
        <taxon>Hexapoda</taxon>
        <taxon>Insecta</taxon>
        <taxon>Pterygota</taxon>
        <taxon>Neoptera</taxon>
        <taxon>Endopterygota</taxon>
        <taxon>Diptera</taxon>
        <taxon>Brachycera</taxon>
        <taxon>Muscomorpha</taxon>
        <taxon>Ephydroidea</taxon>
        <taxon>Drosophilidae</taxon>
        <taxon>Drosophila</taxon>
        <taxon>Sophophora</taxon>
    </lineage>
</organism>
<name>B4R6P1_DROSI</name>
<dbReference type="AlphaFoldDB" id="B4R6P1"/>
<evidence type="ECO:0000256" key="1">
    <source>
        <dbReference type="SAM" id="MobiDB-lite"/>
    </source>
</evidence>
<proteinExistence type="predicted"/>